<dbReference type="GO" id="GO:0005576">
    <property type="term" value="C:extracellular region"/>
    <property type="evidence" value="ECO:0007669"/>
    <property type="project" value="UniProtKB-SubCell"/>
</dbReference>
<evidence type="ECO:0000256" key="15">
    <source>
        <dbReference type="SAM" id="MobiDB-lite"/>
    </source>
</evidence>
<evidence type="ECO:0000313" key="18">
    <source>
        <dbReference type="EMBL" id="KAK3316934.1"/>
    </source>
</evidence>
<dbReference type="Proteomes" id="UP001283341">
    <property type="component" value="Unassembled WGS sequence"/>
</dbReference>
<dbReference type="InterPro" id="IPR008427">
    <property type="entry name" value="Extracellular_membr_CFEM_dom"/>
</dbReference>
<dbReference type="PANTHER" id="PTHR37928:SF2">
    <property type="entry name" value="GPI ANCHORED CFEM DOMAIN PROTEIN (AFU_ORTHOLOGUE AFUA_6G10580)"/>
    <property type="match status" value="1"/>
</dbReference>
<dbReference type="GO" id="GO:0005886">
    <property type="term" value="C:plasma membrane"/>
    <property type="evidence" value="ECO:0007669"/>
    <property type="project" value="UniProtKB-SubCell"/>
</dbReference>
<evidence type="ECO:0000256" key="12">
    <source>
        <dbReference type="ARBA" id="ARBA00023157"/>
    </source>
</evidence>
<evidence type="ECO:0000256" key="13">
    <source>
        <dbReference type="ARBA" id="ARBA00023180"/>
    </source>
</evidence>
<keyword evidence="9 16" id="KW-0732">Signal</keyword>
<dbReference type="PANTHER" id="PTHR37928">
    <property type="entry name" value="CFEM DOMAIN PROTEIN (AFU_ORTHOLOGUE AFUA_6G14090)"/>
    <property type="match status" value="1"/>
</dbReference>
<evidence type="ECO:0000256" key="5">
    <source>
        <dbReference type="ARBA" id="ARBA00022525"/>
    </source>
</evidence>
<evidence type="ECO:0000256" key="1">
    <source>
        <dbReference type="ARBA" id="ARBA00004609"/>
    </source>
</evidence>
<sequence>MISSQILATLALLSSATAFNSNPSLTTRQDEECGTYPACSELISQYPSCGSECLPLGFAAVGCAEGDYACRCGTGGIGIVKFFQALSPCVQEACGGPSLSNLLSGWIDPVCKCAWANPTTPCPQPSTEPSPIPSPIPSPVPSDPPTGGNPGTCDNTWECQDELDVVASCAIDCVNQFAPEVSCGQNDYNCACANYNELQTLAATCVITSCLPQGVGPGTVINSLTSLCTCVSANPWTEPEACPSGSPVPSVSPSAGPSSVVPSSSAVVVPSSSGVSSSVVVSPSPSASACVPAPPAAPWACEEDFAAVPECAIPIIAAAAINLGCAENDHTCECENAAAIQGAVATDVIAACGIANVGTVLSSVEEFCVCVAANPEPETPAPVEGEVICSSSSPVPSGGSPSSSGAVPSSSGSPGGGGGGSGGGGGGHGGSYGPGYTTSTIYSTDIYTVTECPPKITACPAKTITKSHAVSTTVCPIDTGKPGSPGAGGGYTNSTVPNPQPSGTTDDVAPIYTAGSVAGKEVAVIGTLLAGVIAAVFAL</sequence>
<evidence type="ECO:0000256" key="10">
    <source>
        <dbReference type="ARBA" id="ARBA00023004"/>
    </source>
</evidence>
<evidence type="ECO:0000313" key="19">
    <source>
        <dbReference type="Proteomes" id="UP001283341"/>
    </source>
</evidence>
<feature type="signal peptide" evidence="16">
    <location>
        <begin position="1"/>
        <end position="18"/>
    </location>
</feature>
<dbReference type="GO" id="GO:0098552">
    <property type="term" value="C:side of membrane"/>
    <property type="evidence" value="ECO:0007669"/>
    <property type="project" value="UniProtKB-KW"/>
</dbReference>
<name>A0AAE0I296_9PEZI</name>
<keyword evidence="7" id="KW-0336">GPI-anchor</keyword>
<feature type="region of interest" description="Disordered" evidence="15">
    <location>
        <begin position="124"/>
        <end position="148"/>
    </location>
</feature>
<reference evidence="18" key="1">
    <citation type="journal article" date="2023" name="Mol. Phylogenet. Evol.">
        <title>Genome-scale phylogeny and comparative genomics of the fungal order Sordariales.</title>
        <authorList>
            <person name="Hensen N."/>
            <person name="Bonometti L."/>
            <person name="Westerberg I."/>
            <person name="Brannstrom I.O."/>
            <person name="Guillou S."/>
            <person name="Cros-Aarteil S."/>
            <person name="Calhoun S."/>
            <person name="Haridas S."/>
            <person name="Kuo A."/>
            <person name="Mondo S."/>
            <person name="Pangilinan J."/>
            <person name="Riley R."/>
            <person name="LaButti K."/>
            <person name="Andreopoulos B."/>
            <person name="Lipzen A."/>
            <person name="Chen C."/>
            <person name="Yan M."/>
            <person name="Daum C."/>
            <person name="Ng V."/>
            <person name="Clum A."/>
            <person name="Steindorff A."/>
            <person name="Ohm R.A."/>
            <person name="Martin F."/>
            <person name="Silar P."/>
            <person name="Natvig D.O."/>
            <person name="Lalanne C."/>
            <person name="Gautier V."/>
            <person name="Ament-Velasquez S.L."/>
            <person name="Kruys A."/>
            <person name="Hutchinson M.I."/>
            <person name="Powell A.J."/>
            <person name="Barry K."/>
            <person name="Miller A.N."/>
            <person name="Grigoriev I.V."/>
            <person name="Debuchy R."/>
            <person name="Gladieux P."/>
            <person name="Hiltunen Thoren M."/>
            <person name="Johannesson H."/>
        </authorList>
    </citation>
    <scope>NUCLEOTIDE SEQUENCE</scope>
    <source>
        <strain evidence="18">CBS 118394</strain>
    </source>
</reference>
<keyword evidence="10" id="KW-0408">Iron</keyword>
<dbReference type="SMART" id="SM00747">
    <property type="entry name" value="CFEM"/>
    <property type="match status" value="3"/>
</dbReference>
<feature type="compositionally biased region" description="Low complexity" evidence="15">
    <location>
        <begin position="390"/>
        <end position="412"/>
    </location>
</feature>
<feature type="compositionally biased region" description="Polar residues" evidence="15">
    <location>
        <begin position="492"/>
        <end position="505"/>
    </location>
</feature>
<feature type="compositionally biased region" description="Gly residues" evidence="15">
    <location>
        <begin position="413"/>
        <end position="431"/>
    </location>
</feature>
<feature type="domain" description="CFEM" evidence="17">
    <location>
        <begin position="162"/>
        <end position="229"/>
    </location>
</feature>
<dbReference type="EMBL" id="JAUEDM010000005">
    <property type="protein sequence ID" value="KAK3316934.1"/>
    <property type="molecule type" value="Genomic_DNA"/>
</dbReference>
<evidence type="ECO:0000256" key="8">
    <source>
        <dbReference type="ARBA" id="ARBA00022723"/>
    </source>
</evidence>
<keyword evidence="13" id="KW-0325">Glycoprotein</keyword>
<reference evidence="18" key="2">
    <citation type="submission" date="2023-06" db="EMBL/GenBank/DDBJ databases">
        <authorList>
            <consortium name="Lawrence Berkeley National Laboratory"/>
            <person name="Haridas S."/>
            <person name="Hensen N."/>
            <person name="Bonometti L."/>
            <person name="Westerberg I."/>
            <person name="Brannstrom I.O."/>
            <person name="Guillou S."/>
            <person name="Cros-Aarteil S."/>
            <person name="Calhoun S."/>
            <person name="Kuo A."/>
            <person name="Mondo S."/>
            <person name="Pangilinan J."/>
            <person name="Riley R."/>
            <person name="Labutti K."/>
            <person name="Andreopoulos B."/>
            <person name="Lipzen A."/>
            <person name="Chen C."/>
            <person name="Yanf M."/>
            <person name="Daum C."/>
            <person name="Ng V."/>
            <person name="Clum A."/>
            <person name="Steindorff A."/>
            <person name="Ohm R."/>
            <person name="Martin F."/>
            <person name="Silar P."/>
            <person name="Natvig D."/>
            <person name="Lalanne C."/>
            <person name="Gautier V."/>
            <person name="Ament-Velasquez S.L."/>
            <person name="Kruys A."/>
            <person name="Hutchinson M.I."/>
            <person name="Powell A.J."/>
            <person name="Barry K."/>
            <person name="Miller A.N."/>
            <person name="Grigoriev I.V."/>
            <person name="Debuchy R."/>
            <person name="Gladieux P."/>
            <person name="Thoren M.H."/>
            <person name="Johannesson H."/>
        </authorList>
    </citation>
    <scope>NUCLEOTIDE SEQUENCE</scope>
    <source>
        <strain evidence="18">CBS 118394</strain>
    </source>
</reference>
<proteinExistence type="inferred from homology"/>
<evidence type="ECO:0000256" key="14">
    <source>
        <dbReference type="ARBA" id="ARBA00023288"/>
    </source>
</evidence>
<feature type="chain" id="PRO_5042043282" description="CFEM domain-containing protein" evidence="16">
    <location>
        <begin position="19"/>
        <end position="539"/>
    </location>
</feature>
<evidence type="ECO:0000256" key="16">
    <source>
        <dbReference type="SAM" id="SignalP"/>
    </source>
</evidence>
<keyword evidence="14" id="KW-0449">Lipoprotein</keyword>
<keyword evidence="12" id="KW-1015">Disulfide bond</keyword>
<feature type="domain" description="CFEM" evidence="17">
    <location>
        <begin position="42"/>
        <end position="112"/>
    </location>
</feature>
<evidence type="ECO:0000256" key="4">
    <source>
        <dbReference type="ARBA" id="ARBA00022475"/>
    </source>
</evidence>
<evidence type="ECO:0000256" key="6">
    <source>
        <dbReference type="ARBA" id="ARBA00022617"/>
    </source>
</evidence>
<keyword evidence="6" id="KW-0349">Heme</keyword>
<evidence type="ECO:0000256" key="9">
    <source>
        <dbReference type="ARBA" id="ARBA00022729"/>
    </source>
</evidence>
<keyword evidence="19" id="KW-1185">Reference proteome</keyword>
<gene>
    <name evidence="18" type="ORF">B0H66DRAFT_307921</name>
</gene>
<evidence type="ECO:0000259" key="17">
    <source>
        <dbReference type="SMART" id="SM00747"/>
    </source>
</evidence>
<feature type="region of interest" description="Disordered" evidence="15">
    <location>
        <begin position="380"/>
        <end position="431"/>
    </location>
</feature>
<organism evidence="18 19">
    <name type="scientific">Apodospora peruviana</name>
    <dbReference type="NCBI Taxonomy" id="516989"/>
    <lineage>
        <taxon>Eukaryota</taxon>
        <taxon>Fungi</taxon>
        <taxon>Dikarya</taxon>
        <taxon>Ascomycota</taxon>
        <taxon>Pezizomycotina</taxon>
        <taxon>Sordariomycetes</taxon>
        <taxon>Sordariomycetidae</taxon>
        <taxon>Sordariales</taxon>
        <taxon>Lasiosphaeriaceae</taxon>
        <taxon>Apodospora</taxon>
    </lineage>
</organism>
<keyword evidence="4" id="KW-1003">Cell membrane</keyword>
<keyword evidence="8" id="KW-0479">Metal-binding</keyword>
<dbReference type="GO" id="GO:0046872">
    <property type="term" value="F:metal ion binding"/>
    <property type="evidence" value="ECO:0007669"/>
    <property type="project" value="UniProtKB-KW"/>
</dbReference>
<dbReference type="InterPro" id="IPR051735">
    <property type="entry name" value="CFEM_domain"/>
</dbReference>
<keyword evidence="11" id="KW-0472">Membrane</keyword>
<feature type="compositionally biased region" description="Pro residues" evidence="15">
    <location>
        <begin position="124"/>
        <end position="144"/>
    </location>
</feature>
<comment type="caution">
    <text evidence="18">The sequence shown here is derived from an EMBL/GenBank/DDBJ whole genome shotgun (WGS) entry which is preliminary data.</text>
</comment>
<evidence type="ECO:0000256" key="2">
    <source>
        <dbReference type="ARBA" id="ARBA00004613"/>
    </source>
</evidence>
<evidence type="ECO:0000256" key="3">
    <source>
        <dbReference type="ARBA" id="ARBA00010031"/>
    </source>
</evidence>
<keyword evidence="5" id="KW-0964">Secreted</keyword>
<dbReference type="AlphaFoldDB" id="A0AAE0I296"/>
<evidence type="ECO:0000256" key="11">
    <source>
        <dbReference type="ARBA" id="ARBA00023136"/>
    </source>
</evidence>
<feature type="domain" description="CFEM" evidence="17">
    <location>
        <begin position="304"/>
        <end position="369"/>
    </location>
</feature>
<dbReference type="Pfam" id="PF05730">
    <property type="entry name" value="CFEM"/>
    <property type="match status" value="3"/>
</dbReference>
<protein>
    <recommendedName>
        <fullName evidence="17">CFEM domain-containing protein</fullName>
    </recommendedName>
</protein>
<evidence type="ECO:0000256" key="7">
    <source>
        <dbReference type="ARBA" id="ARBA00022622"/>
    </source>
</evidence>
<comment type="similarity">
    <text evidence="3">Belongs to the RBT5 family.</text>
</comment>
<comment type="subcellular location">
    <subcellularLocation>
        <location evidence="1">Cell membrane</location>
        <topology evidence="1">Lipid-anchor</topology>
        <topology evidence="1">GPI-anchor</topology>
    </subcellularLocation>
    <subcellularLocation>
        <location evidence="2">Secreted</location>
    </subcellularLocation>
</comment>
<feature type="region of interest" description="Disordered" evidence="15">
    <location>
        <begin position="478"/>
        <end position="507"/>
    </location>
</feature>
<accession>A0AAE0I296</accession>